<organism evidence="3">
    <name type="scientific">Chrysotila carterae</name>
    <name type="common">Marine alga</name>
    <name type="synonym">Syracosphaera carterae</name>
    <dbReference type="NCBI Taxonomy" id="13221"/>
    <lineage>
        <taxon>Eukaryota</taxon>
        <taxon>Haptista</taxon>
        <taxon>Haptophyta</taxon>
        <taxon>Prymnesiophyceae</taxon>
        <taxon>Isochrysidales</taxon>
        <taxon>Isochrysidaceae</taxon>
        <taxon>Chrysotila</taxon>
    </lineage>
</organism>
<protein>
    <recommendedName>
        <fullName evidence="4">Heat shock protein 70</fullName>
    </recommendedName>
</protein>
<evidence type="ECO:0000256" key="1">
    <source>
        <dbReference type="ARBA" id="ARBA00022741"/>
    </source>
</evidence>
<accession>A0A7S4B7G7</accession>
<keyword evidence="2" id="KW-0067">ATP-binding</keyword>
<dbReference type="EMBL" id="HBIZ01013743">
    <property type="protein sequence ID" value="CAE0755764.1"/>
    <property type="molecule type" value="Transcribed_RNA"/>
</dbReference>
<evidence type="ECO:0000256" key="2">
    <source>
        <dbReference type="ARBA" id="ARBA00022840"/>
    </source>
</evidence>
<evidence type="ECO:0000313" key="3">
    <source>
        <dbReference type="EMBL" id="CAE0755764.1"/>
    </source>
</evidence>
<keyword evidence="1" id="KW-0547">Nucleotide-binding</keyword>
<dbReference type="PANTHER" id="PTHR45639">
    <property type="entry name" value="HSC70CB, ISOFORM G-RELATED"/>
    <property type="match status" value="1"/>
</dbReference>
<dbReference type="GO" id="GO:0140662">
    <property type="term" value="F:ATP-dependent protein folding chaperone"/>
    <property type="evidence" value="ECO:0007669"/>
    <property type="project" value="InterPro"/>
</dbReference>
<dbReference type="Pfam" id="PF00012">
    <property type="entry name" value="HSP70"/>
    <property type="match status" value="1"/>
</dbReference>
<dbReference type="PRINTS" id="PR00301">
    <property type="entry name" value="HEATSHOCK70"/>
</dbReference>
<dbReference type="InterPro" id="IPR043129">
    <property type="entry name" value="ATPase_NBD"/>
</dbReference>
<dbReference type="SUPFAM" id="SSF53067">
    <property type="entry name" value="Actin-like ATPase domain"/>
    <property type="match status" value="2"/>
</dbReference>
<proteinExistence type="predicted"/>
<dbReference type="FunFam" id="3.90.640.10:FF:000003">
    <property type="entry name" value="Molecular chaperone DnaK"/>
    <property type="match status" value="1"/>
</dbReference>
<dbReference type="InterPro" id="IPR013126">
    <property type="entry name" value="Hsp_70_fam"/>
</dbReference>
<dbReference type="Gene3D" id="3.90.640.10">
    <property type="entry name" value="Actin, Chain A, domain 4"/>
    <property type="match status" value="1"/>
</dbReference>
<dbReference type="Gene3D" id="3.30.30.30">
    <property type="match status" value="1"/>
</dbReference>
<gene>
    <name evidence="3" type="ORF">PCAR00345_LOCUS8352</name>
</gene>
<reference evidence="3" key="1">
    <citation type="submission" date="2021-01" db="EMBL/GenBank/DDBJ databases">
        <authorList>
            <person name="Corre E."/>
            <person name="Pelletier E."/>
            <person name="Niang G."/>
            <person name="Scheremetjew M."/>
            <person name="Finn R."/>
            <person name="Kale V."/>
            <person name="Holt S."/>
            <person name="Cochrane G."/>
            <person name="Meng A."/>
            <person name="Brown T."/>
            <person name="Cohen L."/>
        </authorList>
    </citation>
    <scope>NUCLEOTIDE SEQUENCE</scope>
    <source>
        <strain evidence="3">CCMP645</strain>
    </source>
</reference>
<dbReference type="Gene3D" id="3.30.420.40">
    <property type="match status" value="2"/>
</dbReference>
<dbReference type="GO" id="GO:0005524">
    <property type="term" value="F:ATP binding"/>
    <property type="evidence" value="ECO:0007669"/>
    <property type="project" value="UniProtKB-KW"/>
</dbReference>
<sequence>MLGLDVGNTSCMVAVRRQDALETIANEQGHRATPCVVGYSEVETLVGDAAQGQMARNPRNTVTDLLFMLGRSFDDAKLQEKLAGWRFGVSASAEGGVQVEVTVKGEAKQVPAARLLSLVVADVRGAADAFIGSPVKEVVLAVPPAFSEAQREALLEAARMGGMRVKHMISSPLAAALLYSHTTCLPSVTAMASEGLTADSAKSCAPAAPAYLLVVDVGGSSTSVTLLQRGAPPSDGSVADNFCTLASETAVGLGGSEVDLKLRQHVLKDIKRRSRMDLSDNGRAMARLLSACEACKRSLATGTQATVTVEADGADYFCNVTRAVLDSTSVALCNGVVELATRVIAQAGVQPSDVSAIVLAGGGARTLCVQSALSAVAPSASLHFASTAEEVVARGAALYGALVSGADNADGVRQSARIEKRPLLQRALGVLLADGSVHVLAAARSAMPLACAAAVAPTSSAHVLRVVELAESGDTRGRNADGARGVLELEVPPAPQDAVAIEVQVNVAADGAVAASCTARFAEGSEKEPVLLAAVDVPAPAD</sequence>
<name>A0A7S4B7G7_CHRCT</name>
<evidence type="ECO:0008006" key="4">
    <source>
        <dbReference type="Google" id="ProtNLM"/>
    </source>
</evidence>
<dbReference type="AlphaFoldDB" id="A0A7S4B7G7"/>